<dbReference type="NCBIfam" id="TIGR01484">
    <property type="entry name" value="HAD-SF-IIB"/>
    <property type="match status" value="1"/>
</dbReference>
<dbReference type="PANTHER" id="PTHR10000">
    <property type="entry name" value="PHOSPHOSERINE PHOSPHATASE"/>
    <property type="match status" value="1"/>
</dbReference>
<dbReference type="InterPro" id="IPR006379">
    <property type="entry name" value="HAD-SF_hydro_IIB"/>
</dbReference>
<dbReference type="InterPro" id="IPR000150">
    <property type="entry name" value="Cof"/>
</dbReference>
<dbReference type="GO" id="GO:0016787">
    <property type="term" value="F:hydrolase activity"/>
    <property type="evidence" value="ECO:0007669"/>
    <property type="project" value="UniProtKB-KW"/>
</dbReference>
<comment type="caution">
    <text evidence="1">The sequence shown here is derived from an EMBL/GenBank/DDBJ whole genome shotgun (WGS) entry which is preliminary data.</text>
</comment>
<dbReference type="RefSeq" id="WP_216515997.1">
    <property type="nucleotide sequence ID" value="NZ_JAHLPM010000001.1"/>
</dbReference>
<organism evidence="1 2">
    <name type="scientific">Tissierella simiarum</name>
    <dbReference type="NCBI Taxonomy" id="2841534"/>
    <lineage>
        <taxon>Bacteria</taxon>
        <taxon>Bacillati</taxon>
        <taxon>Bacillota</taxon>
        <taxon>Tissierellia</taxon>
        <taxon>Tissierellales</taxon>
        <taxon>Tissierellaceae</taxon>
        <taxon>Tissierella</taxon>
    </lineage>
</organism>
<name>A0ABS6E161_9FIRM</name>
<evidence type="ECO:0000313" key="2">
    <source>
        <dbReference type="Proteomes" id="UP000749471"/>
    </source>
</evidence>
<dbReference type="PANTHER" id="PTHR10000:SF8">
    <property type="entry name" value="HAD SUPERFAMILY HYDROLASE-LIKE, TYPE 3"/>
    <property type="match status" value="1"/>
</dbReference>
<protein>
    <submittedName>
        <fullName evidence="1">Cof-type HAD-IIB family hydrolase</fullName>
    </submittedName>
</protein>
<gene>
    <name evidence="1" type="ORF">KQI42_01395</name>
</gene>
<dbReference type="EMBL" id="JAHLPM010000001">
    <property type="protein sequence ID" value="MBU5436640.1"/>
    <property type="molecule type" value="Genomic_DNA"/>
</dbReference>
<keyword evidence="1" id="KW-0378">Hydrolase</keyword>
<dbReference type="Proteomes" id="UP000749471">
    <property type="component" value="Unassembled WGS sequence"/>
</dbReference>
<dbReference type="CDD" id="cd07516">
    <property type="entry name" value="HAD_Pase"/>
    <property type="match status" value="1"/>
</dbReference>
<proteinExistence type="predicted"/>
<dbReference type="NCBIfam" id="TIGR00099">
    <property type="entry name" value="Cof-subfamily"/>
    <property type="match status" value="1"/>
</dbReference>
<keyword evidence="2" id="KW-1185">Reference proteome</keyword>
<reference evidence="1 2" key="1">
    <citation type="submission" date="2021-06" db="EMBL/GenBank/DDBJ databases">
        <authorList>
            <person name="Sun Q."/>
            <person name="Li D."/>
        </authorList>
    </citation>
    <scope>NUCLEOTIDE SEQUENCE [LARGE SCALE GENOMIC DNA]</scope>
    <source>
        <strain evidence="1 2">MSJ-40</strain>
    </source>
</reference>
<evidence type="ECO:0000313" key="1">
    <source>
        <dbReference type="EMBL" id="MBU5436640.1"/>
    </source>
</evidence>
<sequence length="265" mass="30344">MYKLVAIDIDGTLLDDEEKVSKRTVDKIEKLMDMGVVVTLVTGRNYSSTKMVAEDLNINSPLVVFNGAQIFDPIKDELLFNATIPLKETKEIIRLGENRSHYIRVYIDNILYVEKDDERAQATSRNLNIPYKVVGKLSENIVDKATMIILSDEEEKIKALYNNVKMDSVFFTMSTPHSLEFIPFNTNKGTGVRHLCERLNIRREEVLAIGNNLNDLEMLKFAGKGIAIKNSDEMLLDRWNEISKYTNNEDGVYHVLEETFRESAK</sequence>
<dbReference type="SFLD" id="SFLDG01140">
    <property type="entry name" value="C2.B:_Phosphomannomutase_and_P"/>
    <property type="match status" value="1"/>
</dbReference>
<accession>A0ABS6E161</accession>
<dbReference type="SFLD" id="SFLDS00003">
    <property type="entry name" value="Haloacid_Dehalogenase"/>
    <property type="match status" value="1"/>
</dbReference>
<dbReference type="Pfam" id="PF08282">
    <property type="entry name" value="Hydrolase_3"/>
    <property type="match status" value="1"/>
</dbReference>